<dbReference type="EMBL" id="JACYCF010000009">
    <property type="protein sequence ID" value="KAF8755148.1"/>
    <property type="molecule type" value="Genomic_DNA"/>
</dbReference>
<dbReference type="Proteomes" id="UP000614334">
    <property type="component" value="Unassembled WGS sequence"/>
</dbReference>
<comment type="caution">
    <text evidence="1">The sequence shown here is derived from an EMBL/GenBank/DDBJ whole genome shotgun (WGS) entry which is preliminary data.</text>
</comment>
<protein>
    <submittedName>
        <fullName evidence="1">Uncharacterized protein</fullName>
    </submittedName>
</protein>
<organism evidence="1 2">
    <name type="scientific">Rhizoctonia solani</name>
    <dbReference type="NCBI Taxonomy" id="456999"/>
    <lineage>
        <taxon>Eukaryota</taxon>
        <taxon>Fungi</taxon>
        <taxon>Dikarya</taxon>
        <taxon>Basidiomycota</taxon>
        <taxon>Agaricomycotina</taxon>
        <taxon>Agaricomycetes</taxon>
        <taxon>Cantharellales</taxon>
        <taxon>Ceratobasidiaceae</taxon>
        <taxon>Rhizoctonia</taxon>
    </lineage>
</organism>
<dbReference type="AlphaFoldDB" id="A0A8H7IB01"/>
<proteinExistence type="predicted"/>
<evidence type="ECO:0000313" key="1">
    <source>
        <dbReference type="EMBL" id="KAF8755148.1"/>
    </source>
</evidence>
<accession>A0A8H7IB01</accession>
<gene>
    <name evidence="1" type="ORF">RHS01_05405</name>
</gene>
<evidence type="ECO:0000313" key="2">
    <source>
        <dbReference type="Proteomes" id="UP000614334"/>
    </source>
</evidence>
<reference evidence="1" key="1">
    <citation type="submission" date="2020-09" db="EMBL/GenBank/DDBJ databases">
        <title>Comparative genome analyses of four rice-infecting Rhizoctonia solani isolates reveal extensive enrichment of homogalacturonan modification genes.</title>
        <authorList>
            <person name="Lee D.-Y."/>
            <person name="Jeon J."/>
            <person name="Kim K.-T."/>
            <person name="Cheong K."/>
            <person name="Song H."/>
            <person name="Choi G."/>
            <person name="Ko J."/>
            <person name="Opiyo S.O."/>
            <person name="Zuo S."/>
            <person name="Madhav S."/>
            <person name="Lee Y.-H."/>
            <person name="Wang G.-L."/>
        </authorList>
    </citation>
    <scope>NUCLEOTIDE SEQUENCE</scope>
    <source>
        <strain evidence="1">AG1-IA B2</strain>
    </source>
</reference>
<sequence>MKSTGIPITLDGTLRPSPPGTVCTLNAAWVNSCPMTLCNSYARRLRELNVAQSLAGIIGKWMVLEIIA</sequence>
<name>A0A8H7IB01_9AGAM</name>